<dbReference type="GO" id="GO:0019171">
    <property type="term" value="F:(3R)-hydroxyacyl-[acyl-carrier-protein] dehydratase activity"/>
    <property type="evidence" value="ECO:0007669"/>
    <property type="project" value="UniProtKB-EC"/>
</dbReference>
<dbReference type="GO" id="GO:0005835">
    <property type="term" value="C:fatty acid synthase complex"/>
    <property type="evidence" value="ECO:0007669"/>
    <property type="project" value="UniProtKB-UniRule"/>
</dbReference>
<comment type="similarity">
    <text evidence="2 16">Belongs to the fungal fatty acid synthetase subunit beta family.</text>
</comment>
<dbReference type="PIRSF" id="PIRSF005562">
    <property type="entry name" value="FAS_yeast_beta"/>
    <property type="match status" value="1"/>
</dbReference>
<comment type="catalytic activity">
    <reaction evidence="12">
        <text>holo-[ACP] + malonyl-CoA = malonyl-[ACP] + CoA</text>
        <dbReference type="Rhea" id="RHEA:41792"/>
        <dbReference type="Rhea" id="RHEA-COMP:9623"/>
        <dbReference type="Rhea" id="RHEA-COMP:9685"/>
        <dbReference type="ChEBI" id="CHEBI:57287"/>
        <dbReference type="ChEBI" id="CHEBI:57384"/>
        <dbReference type="ChEBI" id="CHEBI:64479"/>
        <dbReference type="ChEBI" id="CHEBI:78449"/>
        <dbReference type="EC" id="2.3.1.39"/>
    </reaction>
</comment>
<reference key="1">
    <citation type="journal article" date="2014" name="PLoS Genet.">
        <title>Signature Gene Expression Reveals Novel Clues to the Molecular Mechanisms of Dimorphic Transition in Penicillium marneffei.</title>
        <authorList>
            <person name="Yang E."/>
            <person name="Wang G."/>
            <person name="Cai J."/>
            <person name="Woo P.C."/>
            <person name="Lau S.K."/>
            <person name="Yuen K.-Y."/>
            <person name="Chow W.-N."/>
            <person name="Lin X."/>
        </authorList>
    </citation>
    <scope>NUCLEOTIDE SEQUENCE [LARGE SCALE GENOMIC DNA]</scope>
    <source>
        <strain>PM1</strain>
    </source>
</reference>
<name>A0A093XCI6_TALMA</name>
<dbReference type="InterPro" id="IPR003965">
    <property type="entry name" value="Fatty_acid_synthase"/>
</dbReference>
<dbReference type="Gene3D" id="1.20.1050.120">
    <property type="match status" value="1"/>
</dbReference>
<evidence type="ECO:0000256" key="15">
    <source>
        <dbReference type="ARBA" id="ARBA00048835"/>
    </source>
</evidence>
<evidence type="ECO:0000256" key="7">
    <source>
        <dbReference type="ARBA" id="ARBA00023027"/>
    </source>
</evidence>
<dbReference type="InterPro" id="IPR013565">
    <property type="entry name" value="Fas1/AflB-like_central"/>
</dbReference>
<dbReference type="PANTHER" id="PTHR10982">
    <property type="entry name" value="MALONYL COA-ACYL CARRIER PROTEIN TRANSACYLASE"/>
    <property type="match status" value="1"/>
</dbReference>
<comment type="catalytic activity">
    <reaction evidence="15">
        <text>holo-[ACP] + acetyl-CoA = acetyl-[ACP] + CoA</text>
        <dbReference type="Rhea" id="RHEA:41788"/>
        <dbReference type="Rhea" id="RHEA-COMP:9621"/>
        <dbReference type="Rhea" id="RHEA-COMP:9685"/>
        <dbReference type="ChEBI" id="CHEBI:57287"/>
        <dbReference type="ChEBI" id="CHEBI:57288"/>
        <dbReference type="ChEBI" id="CHEBI:64479"/>
        <dbReference type="ChEBI" id="CHEBI:78446"/>
        <dbReference type="EC" id="2.3.1.38"/>
    </reaction>
</comment>
<dbReference type="CDD" id="cd03447">
    <property type="entry name" value="FAS_MaoC"/>
    <property type="match status" value="1"/>
</dbReference>
<dbReference type="EMBL" id="JPOX01000039">
    <property type="protein sequence ID" value="KFX42933.1"/>
    <property type="molecule type" value="Genomic_DNA"/>
</dbReference>
<evidence type="ECO:0000256" key="10">
    <source>
        <dbReference type="ARBA" id="ARBA00033756"/>
    </source>
</evidence>
<dbReference type="InterPro" id="IPR002539">
    <property type="entry name" value="MaoC-like_dom"/>
</dbReference>
<dbReference type="Pfam" id="PF00698">
    <property type="entry name" value="Acyl_transf_1"/>
    <property type="match status" value="1"/>
</dbReference>
<comment type="catalytic activity">
    <reaction evidence="1">
        <text>a (3R)-hydroxyacyl-[ACP] = a (2E)-enoyl-[ACP] + H2O</text>
        <dbReference type="Rhea" id="RHEA:13097"/>
        <dbReference type="Rhea" id="RHEA-COMP:9925"/>
        <dbReference type="Rhea" id="RHEA-COMP:9945"/>
        <dbReference type="ChEBI" id="CHEBI:15377"/>
        <dbReference type="ChEBI" id="CHEBI:78784"/>
        <dbReference type="ChEBI" id="CHEBI:78827"/>
        <dbReference type="EC" id="4.2.1.59"/>
    </reaction>
</comment>
<keyword evidence="9" id="KW-0511">Multifunctional enzyme</keyword>
<dbReference type="PRINTS" id="PR01483">
    <property type="entry name" value="FASYNTHASE"/>
</dbReference>
<feature type="domain" description="Malonyl-CoA:ACP transacylase (MAT)" evidence="17">
    <location>
        <begin position="1698"/>
        <end position="1967"/>
    </location>
</feature>
<dbReference type="SMART" id="SM00827">
    <property type="entry name" value="PKS_AT"/>
    <property type="match status" value="1"/>
</dbReference>
<evidence type="ECO:0000256" key="12">
    <source>
        <dbReference type="ARBA" id="ARBA00048462"/>
    </source>
</evidence>
<dbReference type="InterPro" id="IPR014043">
    <property type="entry name" value="Acyl_transferase_dom"/>
</dbReference>
<dbReference type="Pfam" id="PF17828">
    <property type="entry name" value="FAS_N"/>
    <property type="match status" value="1"/>
</dbReference>
<dbReference type="SUPFAM" id="SSF54637">
    <property type="entry name" value="Thioesterase/thiol ester dehydrase-isomerase"/>
    <property type="match status" value="1"/>
</dbReference>
<evidence type="ECO:0000256" key="13">
    <source>
        <dbReference type="ARBA" id="ARBA00048536"/>
    </source>
</evidence>
<keyword evidence="6 16" id="KW-0560">Oxidoreductase</keyword>
<dbReference type="GO" id="GO:0016297">
    <property type="term" value="F:fatty acyl-[ACP] hydrolase activity"/>
    <property type="evidence" value="ECO:0007669"/>
    <property type="project" value="UniProtKB-EC"/>
</dbReference>
<dbReference type="InterPro" id="IPR029069">
    <property type="entry name" value="HotDog_dom_sf"/>
</dbReference>
<keyword evidence="3 16" id="KW-0808">Transferase</keyword>
<dbReference type="GO" id="GO:0006633">
    <property type="term" value="P:fatty acid biosynthetic process"/>
    <property type="evidence" value="ECO:0007669"/>
    <property type="project" value="InterPro"/>
</dbReference>
<dbReference type="Gene3D" id="3.30.70.3330">
    <property type="match status" value="1"/>
</dbReference>
<sequence>MAFEQLQTTVQLGGSLICPPTAFPFCLSPDTKEREMADTALLPSSSSQFFCCRQLSSGVSPFLGDVWEVNPAIKKETTSNRMSPIIRMEHPILDAAPNVNYSTSSTPSMTYITPSTDIEEDPFCPRITFSLVYKGLEYSTPLLSNHAIDLSQHRAIFLSSLEEPSDNLTEAPTAVESLLIRFLQFLLDRQASTTLILPLVVAFRRDFLLLNDIHSLIASLPEPLETQRALLCTYYTTILRCGLQPDTHIRQSALFEAAEKDHVKLMAIFGGQGASNPRCFRDLQDLYNTYAPLLDVLISTVDNVLYELCVLPETRDFFRGRQICLLSWLKTPHTVPDEQFLATAAVSFVIHGVVALAHWAAPRLALTSAAVHDAESRGEGQPSHMLHISGLPKKHIISLLGKCNQDIHLEKKVYLALSNSRSSFTIAGPASSLVRFNQLAHEIGVGRKVDQSRIPFDKRKPEVETQFLPISSPFHTPYLETTAQIIKSRLSDQALESKQLAIPVYDTRDGSNMAAAAAGENILPSLIDAVTIHHVDWPSVLNSSRYTHALVFGKGLSDMVAINTDGKGIQIISATELTTTNARFGSKCTIFSLNLPDSFISPQSWEEQFRPRLSRSENGSIQIQTKMSKVLCAPPLMVAGMTPTTVPWDFVSAVMNAGYHAELAAGGYFNAESMSNAIETLSTSVQPGMGITCNLIYASPQSMAWQIAMLRRLARTQQPVDGLTIGAGVPSLDIASEYITSLGLRHISFKPGSEDAIEKVLEIAKAHPDFPIIIQWTGGRGGGHHSFEDFHSPILRLYGKIRRYQNVILVAGSGFGDGIGSYPYLTGSWSVAYGYPPMPFDGILVGSRVMVAKEAHTSQTVKELICNTPGTHEANWTKSYSEPIGGVVTVQSEMGQPIHKIATRGVLFWKEMDDKIFSLPRDKQLAAIKARKDYIIRKLNEDFAKPWFCRNSKGDNVDLSDMTYLEILSRLISLMYLPSQCRWINPSYEFLVRDVAVRILERLDAKCEIDNSSRPDQLEKIFLQQCPKASTSIIHPEDVSWFLERCKRRGQKPVNFVPVLDENLATWMKKDSLWQSEDIEAVIDQDPGRVCVLQGPVAVTFSQQPDEPVADILNGIKDSWIAMLTDEFYKGQDVPLEVATWESVVEPSSGSNIKVIEHDHGMTVQAIQGRTLPTPEESLQYLASRTHGWMRAVLLSDFILQDRAKRANFLQGSFELDDKKTVEIDEANGRMLVKTAVDGGKHQRTLVEMSSADGISIAAQVLHYSPDRQTPTALHLKFQYNPRNSLYPLTEDMQDRNMQIKSFYSRLWLGSDIQSNSFSGVHSTFGGYRTVLSSEILNGWIASVSLSHSNDRILSSNTEFFPLNATIIPAWEALVQPLMVPEIDGDLLRLVHLSIEFELFPKATPLRIGETVEVSSHIQSIVIDDKGKTVAVRAVISRDNQPVVAIISKFLIQGSFSNFKDTFQNSTEEGMVLNVSSSIDDMVLRTRPWFQLDDEKTNLVNETLCFKLNSVCTWKAPNVFETLRVTGEVFIQDRRDRLRKIGSVDFEATSASGNPVIDFLARKGKPAVERNELEKPGWSGPSTKTIKMPCDNELYAKVSKDYNPIHVSPVFSTIANLPGTIVHVLDQVANDFNHVRTRRYTVSFVDMVLPGEEVELRYRHIAMLQGKLVLQIQAFKAATGDKVLEGEAELEQVPTAYIFTGQGSQAPGMGMELYKSSPVAKKIWDDIDRYLLENYGWSILKMVQENPKSHTIYFSGKRGRAIRDRYLSMTVSSIGPDGQVVTTPLLEGLTPNARSFTFEDSKGLLYATQFAQPAIAVLEKATFEDMRENGLIQEGALFAGHSLGEFGALACQVEFLPFQQQIDIAFYRGLTMHNAVKRDSTGATDFSMVAVNPGRVNKRAFDEAALRRLVDIIANESERLLEIVNFNVEGEQYVCAGHNANLYALAQILNQVSRMPTEQIALWSRESVVVEGAQQQDKPYSPSTTAVNTMIYNAIHSAHKLPKPIILSRGQATIPLQGIDVPFHSAQLRSGVPAWRKFLLSRIHPEDIEPDDFLDRFVPNVMGRPFSLDREYVAEAMQVMGSETLKTMLNEGIVY</sequence>
<dbReference type="Gene3D" id="3.10.129.10">
    <property type="entry name" value="Hotdog Thioesterase"/>
    <property type="match status" value="1"/>
</dbReference>
<keyword evidence="8" id="KW-0456">Lyase</keyword>
<dbReference type="GO" id="GO:0004321">
    <property type="term" value="F:fatty-acyl-CoA synthase activity"/>
    <property type="evidence" value="ECO:0007669"/>
    <property type="project" value="UniProtKB-EC"/>
</dbReference>
<organism evidence="18">
    <name type="scientific">Talaromyces marneffei PM1</name>
    <dbReference type="NCBI Taxonomy" id="1077442"/>
    <lineage>
        <taxon>Eukaryota</taxon>
        <taxon>Fungi</taxon>
        <taxon>Dikarya</taxon>
        <taxon>Ascomycota</taxon>
        <taxon>Pezizomycotina</taxon>
        <taxon>Eurotiomycetes</taxon>
        <taxon>Eurotiomycetidae</taxon>
        <taxon>Eurotiales</taxon>
        <taxon>Trichocomaceae</taxon>
        <taxon>Talaromyces</taxon>
        <taxon>Talaromyces sect. Talaromyces</taxon>
    </lineage>
</organism>
<evidence type="ECO:0000256" key="2">
    <source>
        <dbReference type="ARBA" id="ARBA00010009"/>
    </source>
</evidence>
<evidence type="ECO:0000256" key="8">
    <source>
        <dbReference type="ARBA" id="ARBA00023239"/>
    </source>
</evidence>
<dbReference type="Pfam" id="PF08354">
    <property type="entry name" value="Fas1-AflB-like_hel"/>
    <property type="match status" value="1"/>
</dbReference>
<evidence type="ECO:0000256" key="16">
    <source>
        <dbReference type="PIRNR" id="PIRNR005562"/>
    </source>
</evidence>
<gene>
    <name evidence="18" type="ORF">GQ26_0390140</name>
</gene>
<dbReference type="InterPro" id="IPR041099">
    <property type="entry name" value="FAS1_N"/>
</dbReference>
<dbReference type="Pfam" id="PF17951">
    <property type="entry name" value="FAS_meander"/>
    <property type="match status" value="1"/>
</dbReference>
<evidence type="ECO:0000259" key="17">
    <source>
        <dbReference type="SMART" id="SM00827"/>
    </source>
</evidence>
<comment type="caution">
    <text evidence="18">The sequence shown here is derived from an EMBL/GenBank/DDBJ whole genome shotgun (WGS) entry which is preliminary data.</text>
</comment>
<dbReference type="Gene3D" id="1.20.930.70">
    <property type="match status" value="1"/>
</dbReference>
<comment type="catalytic activity">
    <reaction evidence="14">
        <text>a 2,3-saturated acyl-[ACP] + NAD(+) = a (2E)-enoyl-[ACP] + NADH + H(+)</text>
        <dbReference type="Rhea" id="RHEA:10240"/>
        <dbReference type="Rhea" id="RHEA-COMP:9925"/>
        <dbReference type="Rhea" id="RHEA-COMP:9926"/>
        <dbReference type="ChEBI" id="CHEBI:15378"/>
        <dbReference type="ChEBI" id="CHEBI:57540"/>
        <dbReference type="ChEBI" id="CHEBI:57945"/>
        <dbReference type="ChEBI" id="CHEBI:78784"/>
        <dbReference type="ChEBI" id="CHEBI:78785"/>
        <dbReference type="EC" id="1.3.1.9"/>
    </reaction>
</comment>
<dbReference type="GO" id="GO:0004312">
    <property type="term" value="F:fatty acid synthase activity"/>
    <property type="evidence" value="ECO:0007669"/>
    <property type="project" value="InterPro"/>
</dbReference>
<dbReference type="Gene3D" id="6.20.240.10">
    <property type="match status" value="1"/>
</dbReference>
<keyword evidence="4 16" id="KW-0378">Hydrolase</keyword>
<comment type="catalytic activity">
    <reaction evidence="13">
        <text>(9Z)-octadecenoyl-[ACP] + H2O = (9Z)-octadecenoate + holo-[ACP] + H(+)</text>
        <dbReference type="Rhea" id="RHEA:15057"/>
        <dbReference type="Rhea" id="RHEA-COMP:9685"/>
        <dbReference type="Rhea" id="RHEA-COMP:9924"/>
        <dbReference type="ChEBI" id="CHEBI:15377"/>
        <dbReference type="ChEBI" id="CHEBI:15378"/>
        <dbReference type="ChEBI" id="CHEBI:30823"/>
        <dbReference type="ChEBI" id="CHEBI:64479"/>
        <dbReference type="ChEBI" id="CHEBI:78783"/>
        <dbReference type="EC" id="3.1.2.14"/>
    </reaction>
</comment>
<reference evidence="18" key="2">
    <citation type="journal article" date="2014" name="PLoS Genet.">
        <title>Signature gene expression reveals novel clues to the molecular mechanisms of dimorphic transition in Penicillium marneffei.</title>
        <authorList>
            <person name="Yang E."/>
            <person name="Wang G."/>
            <person name="Cai J."/>
            <person name="Woo P.C."/>
            <person name="Lau S.K."/>
            <person name="Yuen K.-Y."/>
            <person name="Chow W.-N."/>
            <person name="Lin X."/>
        </authorList>
    </citation>
    <scope>NUCLEOTIDE SEQUENCE</scope>
    <source>
        <strain evidence="18">PM1</strain>
    </source>
</reference>
<evidence type="ECO:0000256" key="1">
    <source>
        <dbReference type="ARBA" id="ARBA00001055"/>
    </source>
</evidence>
<evidence type="ECO:0000313" key="18">
    <source>
        <dbReference type="EMBL" id="KFX42933.1"/>
    </source>
</evidence>
<dbReference type="eggNOG" id="ENOG502SK0D">
    <property type="taxonomic scope" value="Eukaryota"/>
</dbReference>
<dbReference type="SUPFAM" id="SSF52151">
    <property type="entry name" value="FabD/lysophospholipase-like"/>
    <property type="match status" value="2"/>
</dbReference>
<dbReference type="InterPro" id="IPR040883">
    <property type="entry name" value="FAS_meander"/>
</dbReference>
<dbReference type="PANTHER" id="PTHR10982:SF21">
    <property type="entry name" value="FATTY ACID SYNTHASE SUBUNIT BETA"/>
    <property type="match status" value="1"/>
</dbReference>
<evidence type="ECO:0000256" key="6">
    <source>
        <dbReference type="ARBA" id="ARBA00023002"/>
    </source>
</evidence>
<dbReference type="SUPFAM" id="SSF51412">
    <property type="entry name" value="Inosine monophosphate dehydrogenase (IMPDH)"/>
    <property type="match status" value="1"/>
</dbReference>
<keyword evidence="5 16" id="KW-0521">NADP</keyword>
<dbReference type="Pfam" id="PF01575">
    <property type="entry name" value="MaoC_dehydratas"/>
    <property type="match status" value="1"/>
</dbReference>
<dbReference type="Gene3D" id="3.20.20.70">
    <property type="entry name" value="Aldolase class I"/>
    <property type="match status" value="1"/>
</dbReference>
<dbReference type="Gene3D" id="6.10.60.10">
    <property type="match status" value="1"/>
</dbReference>
<evidence type="ECO:0000256" key="3">
    <source>
        <dbReference type="ARBA" id="ARBA00022679"/>
    </source>
</evidence>
<comment type="subunit">
    <text evidence="10">[Alpha(6)beta(6)] hexamers of two multifunctional subunits (alpha and beta).</text>
</comment>
<dbReference type="HOGENOM" id="CLU_000114_5_0_1"/>
<dbReference type="InterPro" id="IPR001227">
    <property type="entry name" value="Ac_transferase_dom_sf"/>
</dbReference>
<dbReference type="FunFam" id="3.20.20.70:FF:000078">
    <property type="entry name" value="Fatty acid synthase beta subunit dehydratase"/>
    <property type="match status" value="1"/>
</dbReference>
<dbReference type="Gene3D" id="3.30.1120.100">
    <property type="match status" value="1"/>
</dbReference>
<accession>A0A093XCI6</accession>
<dbReference type="InterPro" id="IPR016035">
    <property type="entry name" value="Acyl_Trfase/lysoPLipase"/>
</dbReference>
<protein>
    <submittedName>
        <fullName evidence="18">Fatty acid synthase subunit beta</fullName>
    </submittedName>
</protein>
<evidence type="ECO:0000256" key="14">
    <source>
        <dbReference type="ARBA" id="ARBA00048572"/>
    </source>
</evidence>
<comment type="catalytic activity">
    <reaction evidence="11">
        <text>acetyl-CoA + n malonyl-CoA + 2n NADPH + 4n H(+) = a long-chain-acyl-CoA + n CoA + n CO2 + 2n NADP(+).</text>
        <dbReference type="EC" id="2.3.1.86"/>
    </reaction>
</comment>
<dbReference type="InterPro" id="IPR013785">
    <property type="entry name" value="Aldolase_TIM"/>
</dbReference>
<dbReference type="GO" id="GO:0004318">
    <property type="term" value="F:enoyl-[acyl-carrier-protein] reductase (NADH) activity"/>
    <property type="evidence" value="ECO:0007669"/>
    <property type="project" value="UniProtKB-UniRule"/>
</dbReference>
<dbReference type="Gene3D" id="3.40.366.10">
    <property type="entry name" value="Malonyl-Coenzyme A Acyl Carrier Protein, domain 2"/>
    <property type="match status" value="3"/>
</dbReference>
<evidence type="ECO:0000256" key="9">
    <source>
        <dbReference type="ARBA" id="ARBA00023268"/>
    </source>
</evidence>
<dbReference type="InterPro" id="IPR016452">
    <property type="entry name" value="Fas1/AflB-like"/>
</dbReference>
<keyword evidence="7 16" id="KW-0520">NAD</keyword>
<proteinExistence type="inferred from homology"/>
<evidence type="ECO:0000256" key="11">
    <source>
        <dbReference type="ARBA" id="ARBA00048237"/>
    </source>
</evidence>
<evidence type="ECO:0000256" key="5">
    <source>
        <dbReference type="ARBA" id="ARBA00022857"/>
    </source>
</evidence>
<dbReference type="GO" id="GO:0004313">
    <property type="term" value="F:[acyl-carrier-protein] S-acetyltransferase activity"/>
    <property type="evidence" value="ECO:0007669"/>
    <property type="project" value="UniProtKB-EC"/>
</dbReference>
<dbReference type="InterPro" id="IPR050830">
    <property type="entry name" value="Fungal_FAS"/>
</dbReference>
<dbReference type="Pfam" id="PF22235">
    <property type="entry name" value="FAS1_thioest_ins"/>
    <property type="match status" value="1"/>
</dbReference>
<dbReference type="GO" id="GO:0004314">
    <property type="term" value="F:[acyl-carrier-protein] S-malonyltransferase activity"/>
    <property type="evidence" value="ECO:0007669"/>
    <property type="project" value="UniProtKB-EC"/>
</dbReference>
<evidence type="ECO:0000256" key="4">
    <source>
        <dbReference type="ARBA" id="ARBA00022801"/>
    </source>
</evidence>